<evidence type="ECO:0000259" key="3">
    <source>
        <dbReference type="Pfam" id="PF00496"/>
    </source>
</evidence>
<evidence type="ECO:0000313" key="5">
    <source>
        <dbReference type="Proteomes" id="UP000540412"/>
    </source>
</evidence>
<dbReference type="Gene3D" id="3.40.190.10">
    <property type="entry name" value="Periplasmic binding protein-like II"/>
    <property type="match status" value="1"/>
</dbReference>
<feature type="chain" id="PRO_5039634019" evidence="2">
    <location>
        <begin position="25"/>
        <end position="555"/>
    </location>
</feature>
<dbReference type="Gene3D" id="3.90.76.10">
    <property type="entry name" value="Dipeptide-binding Protein, Domain 1"/>
    <property type="match status" value="1"/>
</dbReference>
<dbReference type="PANTHER" id="PTHR30290:SF65">
    <property type="entry name" value="MONOACYL PHOSPHATIDYLINOSITOL TETRAMANNOSIDE-BINDING PROTEIN LPQW-RELATED"/>
    <property type="match status" value="1"/>
</dbReference>
<reference evidence="4 5" key="1">
    <citation type="submission" date="2020-08" db="EMBL/GenBank/DDBJ databases">
        <title>Sequencing the genomes of 1000 actinobacteria strains.</title>
        <authorList>
            <person name="Klenk H.-P."/>
        </authorList>
    </citation>
    <scope>NUCLEOTIDE SEQUENCE [LARGE SCALE GENOMIC DNA]</scope>
    <source>
        <strain evidence="4 5">DSM 43582</strain>
    </source>
</reference>
<dbReference type="Gene3D" id="3.10.105.10">
    <property type="entry name" value="Dipeptide-binding Protein, Domain 3"/>
    <property type="match status" value="1"/>
</dbReference>
<keyword evidence="5" id="KW-1185">Reference proteome</keyword>
<organism evidence="4 5">
    <name type="scientific">Nocardia transvalensis</name>
    <dbReference type="NCBI Taxonomy" id="37333"/>
    <lineage>
        <taxon>Bacteria</taxon>
        <taxon>Bacillati</taxon>
        <taxon>Actinomycetota</taxon>
        <taxon>Actinomycetes</taxon>
        <taxon>Mycobacteriales</taxon>
        <taxon>Nocardiaceae</taxon>
        <taxon>Nocardia</taxon>
    </lineage>
</organism>
<accession>A0A7W9PCN1</accession>
<sequence length="555" mass="60386">MIRSTVSRLAIPAVALGLILSGCSSDTGTTGGDSSIGTTNDINPRDPSELRDGGTLRLSLGGFPSNFNYLHIDGTNEYTSDVIEPLLPSAVISDAAGEISVDHNYFTDIKLTGTNPQQVTYTINPKAEWSDGKPITWEDLKSQAHALSGADGGYLISSPQGFDRVASVDRGVDDRQAVVTFSRPYAEWEGQFSPIYPKSVTESPDAFNNSVRDNLPITSGPFVITNIDRTQNRITLGRNPSWWGDRPKLDTITYSVLDSSAEVAAIQNNEIDYTAVGGLSNVTIARNTPGVAVRRAPAPGFNVLTFNGAPGAILSDVALRRAIAKTINRQALAETWHQGVLDNPKPLNNHIFMEGQKGNQDNSGDIRFDPDQAARELDALGWTLNGDVREKDGRKLELRDVMYQYDPWVDVAKIIQQDMARVGVKLNIETVRGQGLFSDVINPGKFDLVQHGWSGGVFPLGALEQIYAWNPDNPQSNHARVGTPELNALIEQTVSEVDPDKARELANRCDVMIWNEVHSLPLFQGAGNYAVRADLANLGAFGLASKDWTKVGFLK</sequence>
<keyword evidence="2" id="KW-0732">Signal</keyword>
<dbReference type="GO" id="GO:0043190">
    <property type="term" value="C:ATP-binding cassette (ABC) transporter complex"/>
    <property type="evidence" value="ECO:0007669"/>
    <property type="project" value="InterPro"/>
</dbReference>
<evidence type="ECO:0000256" key="1">
    <source>
        <dbReference type="SAM" id="MobiDB-lite"/>
    </source>
</evidence>
<evidence type="ECO:0000256" key="2">
    <source>
        <dbReference type="SAM" id="SignalP"/>
    </source>
</evidence>
<feature type="signal peptide" evidence="2">
    <location>
        <begin position="1"/>
        <end position="24"/>
    </location>
</feature>
<dbReference type="PANTHER" id="PTHR30290">
    <property type="entry name" value="PERIPLASMIC BINDING COMPONENT OF ABC TRANSPORTER"/>
    <property type="match status" value="1"/>
</dbReference>
<dbReference type="InterPro" id="IPR000914">
    <property type="entry name" value="SBP_5_dom"/>
</dbReference>
<dbReference type="SUPFAM" id="SSF53850">
    <property type="entry name" value="Periplasmic binding protein-like II"/>
    <property type="match status" value="1"/>
</dbReference>
<dbReference type="GO" id="GO:0015833">
    <property type="term" value="P:peptide transport"/>
    <property type="evidence" value="ECO:0007669"/>
    <property type="project" value="TreeGrafter"/>
</dbReference>
<dbReference type="InterPro" id="IPR039424">
    <property type="entry name" value="SBP_5"/>
</dbReference>
<feature type="compositionally biased region" description="Low complexity" evidence="1">
    <location>
        <begin position="28"/>
        <end position="39"/>
    </location>
</feature>
<gene>
    <name evidence="4" type="ORF">BJY24_002544</name>
</gene>
<dbReference type="PIRSF" id="PIRSF002741">
    <property type="entry name" value="MppA"/>
    <property type="match status" value="1"/>
</dbReference>
<protein>
    <submittedName>
        <fullName evidence="4">Peptide/nickel transport system substrate-binding protein</fullName>
    </submittedName>
</protein>
<dbReference type="CDD" id="cd08501">
    <property type="entry name" value="PBP2_Lpqw"/>
    <property type="match status" value="1"/>
</dbReference>
<dbReference type="GO" id="GO:0042597">
    <property type="term" value="C:periplasmic space"/>
    <property type="evidence" value="ECO:0007669"/>
    <property type="project" value="UniProtKB-ARBA"/>
</dbReference>
<dbReference type="EMBL" id="JACHIT010000001">
    <property type="protein sequence ID" value="MBB5913677.1"/>
    <property type="molecule type" value="Genomic_DNA"/>
</dbReference>
<feature type="region of interest" description="Disordered" evidence="1">
    <location>
        <begin position="28"/>
        <end position="50"/>
    </location>
</feature>
<dbReference type="GO" id="GO:1904680">
    <property type="term" value="F:peptide transmembrane transporter activity"/>
    <property type="evidence" value="ECO:0007669"/>
    <property type="project" value="TreeGrafter"/>
</dbReference>
<dbReference type="Pfam" id="PF00496">
    <property type="entry name" value="SBP_bac_5"/>
    <property type="match status" value="1"/>
</dbReference>
<dbReference type="InterPro" id="IPR030678">
    <property type="entry name" value="Peptide/Ni-bd"/>
</dbReference>
<feature type="domain" description="Solute-binding protein family 5" evidence="3">
    <location>
        <begin position="115"/>
        <end position="458"/>
    </location>
</feature>
<dbReference type="RefSeq" id="WP_040744360.1">
    <property type="nucleotide sequence ID" value="NZ_JACHIT010000001.1"/>
</dbReference>
<evidence type="ECO:0000313" key="4">
    <source>
        <dbReference type="EMBL" id="MBB5913677.1"/>
    </source>
</evidence>
<name>A0A7W9PCN1_9NOCA</name>
<dbReference type="AlphaFoldDB" id="A0A7W9PCN1"/>
<dbReference type="PROSITE" id="PS51257">
    <property type="entry name" value="PROKAR_LIPOPROTEIN"/>
    <property type="match status" value="1"/>
</dbReference>
<dbReference type="Proteomes" id="UP000540412">
    <property type="component" value="Unassembled WGS sequence"/>
</dbReference>
<proteinExistence type="predicted"/>
<comment type="caution">
    <text evidence="4">The sequence shown here is derived from an EMBL/GenBank/DDBJ whole genome shotgun (WGS) entry which is preliminary data.</text>
</comment>